<dbReference type="GO" id="GO:0030154">
    <property type="term" value="P:cell differentiation"/>
    <property type="evidence" value="ECO:0007669"/>
    <property type="project" value="TreeGrafter"/>
</dbReference>
<keyword evidence="2" id="KW-0722">Serine protease inhibitor</keyword>
<name>A0A8X6EZ34_TRICU</name>
<evidence type="ECO:0000313" key="6">
    <source>
        <dbReference type="Proteomes" id="UP000887116"/>
    </source>
</evidence>
<evidence type="ECO:0000256" key="1">
    <source>
        <dbReference type="ARBA" id="ARBA00022690"/>
    </source>
</evidence>
<reference evidence="5" key="1">
    <citation type="submission" date="2020-07" db="EMBL/GenBank/DDBJ databases">
        <title>Multicomponent nature underlies the extraordinary mechanical properties of spider dragline silk.</title>
        <authorList>
            <person name="Kono N."/>
            <person name="Nakamura H."/>
            <person name="Mori M."/>
            <person name="Yoshida Y."/>
            <person name="Ohtoshi R."/>
            <person name="Malay A.D."/>
            <person name="Moran D.A.P."/>
            <person name="Tomita M."/>
            <person name="Numata K."/>
            <person name="Arakawa K."/>
        </authorList>
    </citation>
    <scope>NUCLEOTIDE SEQUENCE</scope>
</reference>
<keyword evidence="1" id="KW-0646">Protease inhibitor</keyword>
<dbReference type="Gene3D" id="3.30.60.30">
    <property type="match status" value="1"/>
</dbReference>
<dbReference type="InterPro" id="IPR050653">
    <property type="entry name" value="Prot_Inhib_GrowthFact_Antg"/>
</dbReference>
<protein>
    <recommendedName>
        <fullName evidence="4">Kazal-like domain-containing protein</fullName>
    </recommendedName>
</protein>
<dbReference type="PROSITE" id="PS51465">
    <property type="entry name" value="KAZAL_2"/>
    <property type="match status" value="1"/>
</dbReference>
<dbReference type="PANTHER" id="PTHR10913:SF45">
    <property type="entry name" value="FOLLISTATIN, ISOFORM A-RELATED"/>
    <property type="match status" value="1"/>
</dbReference>
<evidence type="ECO:0000313" key="5">
    <source>
        <dbReference type="EMBL" id="GFQ66505.1"/>
    </source>
</evidence>
<organism evidence="5 6">
    <name type="scientific">Trichonephila clavata</name>
    <name type="common">Joro spider</name>
    <name type="synonym">Nephila clavata</name>
    <dbReference type="NCBI Taxonomy" id="2740835"/>
    <lineage>
        <taxon>Eukaryota</taxon>
        <taxon>Metazoa</taxon>
        <taxon>Ecdysozoa</taxon>
        <taxon>Arthropoda</taxon>
        <taxon>Chelicerata</taxon>
        <taxon>Arachnida</taxon>
        <taxon>Araneae</taxon>
        <taxon>Araneomorphae</taxon>
        <taxon>Entelegynae</taxon>
        <taxon>Araneoidea</taxon>
        <taxon>Nephilidae</taxon>
        <taxon>Trichonephila</taxon>
    </lineage>
</organism>
<dbReference type="PANTHER" id="PTHR10913">
    <property type="entry name" value="FOLLISTATIN-RELATED"/>
    <property type="match status" value="1"/>
</dbReference>
<feature type="domain" description="Kazal-like" evidence="4">
    <location>
        <begin position="45"/>
        <end position="88"/>
    </location>
</feature>
<dbReference type="InterPro" id="IPR002350">
    <property type="entry name" value="Kazal_dom"/>
</dbReference>
<keyword evidence="3" id="KW-1015">Disulfide bond</keyword>
<dbReference type="SUPFAM" id="SSF100895">
    <property type="entry name" value="Kazal-type serine protease inhibitors"/>
    <property type="match status" value="1"/>
</dbReference>
<dbReference type="GO" id="GO:0005576">
    <property type="term" value="C:extracellular region"/>
    <property type="evidence" value="ECO:0007669"/>
    <property type="project" value="TreeGrafter"/>
</dbReference>
<dbReference type="EMBL" id="BMAO01030218">
    <property type="protein sequence ID" value="GFQ66505.1"/>
    <property type="molecule type" value="Genomic_DNA"/>
</dbReference>
<dbReference type="Proteomes" id="UP000887116">
    <property type="component" value="Unassembled WGS sequence"/>
</dbReference>
<dbReference type="CDD" id="cd00104">
    <property type="entry name" value="KAZAL_FS"/>
    <property type="match status" value="1"/>
</dbReference>
<dbReference type="OrthoDB" id="6537903at2759"/>
<sequence length="90" mass="10041">MVMSSPYEAGFSEIRRESVANHWFPGPLVINYFLIKPFVHSTRQNCTTVDAVVCGTDGVTYKNECEMRVAACEKEQYVMVGSRGPCGKES</sequence>
<evidence type="ECO:0000256" key="3">
    <source>
        <dbReference type="ARBA" id="ARBA00023157"/>
    </source>
</evidence>
<accession>A0A8X6EZ34</accession>
<dbReference type="InterPro" id="IPR036058">
    <property type="entry name" value="Kazal_dom_sf"/>
</dbReference>
<evidence type="ECO:0000259" key="4">
    <source>
        <dbReference type="PROSITE" id="PS51465"/>
    </source>
</evidence>
<keyword evidence="6" id="KW-1185">Reference proteome</keyword>
<gene>
    <name evidence="5" type="ORF">TNCT_277651</name>
</gene>
<evidence type="ECO:0000256" key="2">
    <source>
        <dbReference type="ARBA" id="ARBA00022900"/>
    </source>
</evidence>
<dbReference type="Pfam" id="PF07648">
    <property type="entry name" value="Kazal_2"/>
    <property type="match status" value="1"/>
</dbReference>
<dbReference type="SMART" id="SM00280">
    <property type="entry name" value="KAZAL"/>
    <property type="match status" value="1"/>
</dbReference>
<dbReference type="AlphaFoldDB" id="A0A8X6EZ34"/>
<proteinExistence type="predicted"/>
<comment type="caution">
    <text evidence="5">The sequence shown here is derived from an EMBL/GenBank/DDBJ whole genome shotgun (WGS) entry which is preliminary data.</text>
</comment>